<comment type="function">
    <text evidence="1 6 7">This protein is located at the 30S-50S ribosomal subunit interface and may play a role in the structure and function of the aminoacyl-tRNA binding site.</text>
</comment>
<dbReference type="AlphaFoldDB" id="A0A1Q4HKF8"/>
<dbReference type="PROSITE" id="PS01015">
    <property type="entry name" value="RIBOSOMAL_L19"/>
    <property type="match status" value="1"/>
</dbReference>
<organism evidence="8 9">
    <name type="scientific">Mycobacterium paraffinicum</name>
    <dbReference type="NCBI Taxonomy" id="53378"/>
    <lineage>
        <taxon>Bacteria</taxon>
        <taxon>Bacillati</taxon>
        <taxon>Actinomycetota</taxon>
        <taxon>Actinomycetes</taxon>
        <taxon>Mycobacteriales</taxon>
        <taxon>Mycobacteriaceae</taxon>
        <taxon>Mycobacterium</taxon>
    </lineage>
</organism>
<evidence type="ECO:0000256" key="5">
    <source>
        <dbReference type="ARBA" id="ARBA00035171"/>
    </source>
</evidence>
<sequence>MNRLDFVDQASLRDDIPVFGPGDTINVHVKVIEGAKERIQVFKGVVIRRQGGGVRETFTVRKESYGVGVERTFPVHSPNIDHIEVVTRGDVRRAKLYYLRELRGKKAKIKEKR</sequence>
<gene>
    <name evidence="6" type="primary">rplS</name>
    <name evidence="8" type="ORF">BRW65_25575</name>
</gene>
<reference evidence="8 9" key="1">
    <citation type="submission" date="2016-11" db="EMBL/GenBank/DDBJ databases">
        <title>Genome sequences of unsequenced Mycobacteria.</title>
        <authorList>
            <person name="Greninger A.L."/>
            <person name="Fang F."/>
            <person name="Jerome K.R."/>
        </authorList>
    </citation>
    <scope>NUCLEOTIDE SEQUENCE [LARGE SCALE GENOMIC DNA]</scope>
    <source>
        <strain evidence="8 9">M11</strain>
    </source>
</reference>
<dbReference type="GO" id="GO:0003735">
    <property type="term" value="F:structural constituent of ribosome"/>
    <property type="evidence" value="ECO:0007669"/>
    <property type="project" value="InterPro"/>
</dbReference>
<dbReference type="FunFam" id="2.30.30.790:FF:000001">
    <property type="entry name" value="50S ribosomal protein L19"/>
    <property type="match status" value="1"/>
</dbReference>
<dbReference type="PRINTS" id="PR00061">
    <property type="entry name" value="RIBOSOMALL19"/>
</dbReference>
<dbReference type="OrthoDB" id="9803541at2"/>
<dbReference type="Pfam" id="PF01245">
    <property type="entry name" value="Ribosomal_L19"/>
    <property type="match status" value="1"/>
</dbReference>
<dbReference type="InterPro" id="IPR018257">
    <property type="entry name" value="Ribosomal_bL19_CS"/>
</dbReference>
<dbReference type="EMBL" id="MPNT01000035">
    <property type="protein sequence ID" value="OJZ68007.1"/>
    <property type="molecule type" value="Genomic_DNA"/>
</dbReference>
<dbReference type="InterPro" id="IPR038657">
    <property type="entry name" value="Ribosomal_bL19_sf"/>
</dbReference>
<keyword evidence="9" id="KW-1185">Reference proteome</keyword>
<dbReference type="SUPFAM" id="SSF50104">
    <property type="entry name" value="Translation proteins SH3-like domain"/>
    <property type="match status" value="1"/>
</dbReference>
<dbReference type="HAMAP" id="MF_00402">
    <property type="entry name" value="Ribosomal_bL19"/>
    <property type="match status" value="1"/>
</dbReference>
<protein>
    <recommendedName>
        <fullName evidence="5 6">Large ribosomal subunit protein bL19</fullName>
    </recommendedName>
</protein>
<comment type="caution">
    <text evidence="8">The sequence shown here is derived from an EMBL/GenBank/DDBJ whole genome shotgun (WGS) entry which is preliminary data.</text>
</comment>
<keyword evidence="3 6" id="KW-0689">Ribosomal protein</keyword>
<dbReference type="InterPro" id="IPR008991">
    <property type="entry name" value="Translation_prot_SH3-like_sf"/>
</dbReference>
<evidence type="ECO:0000256" key="3">
    <source>
        <dbReference type="ARBA" id="ARBA00022980"/>
    </source>
</evidence>
<dbReference type="InterPro" id="IPR001857">
    <property type="entry name" value="Ribosomal_bL19"/>
</dbReference>
<evidence type="ECO:0000256" key="6">
    <source>
        <dbReference type="HAMAP-Rule" id="MF_00402"/>
    </source>
</evidence>
<proteinExistence type="inferred from homology"/>
<dbReference type="PIRSF" id="PIRSF002191">
    <property type="entry name" value="Ribosomal_L19"/>
    <property type="match status" value="1"/>
</dbReference>
<evidence type="ECO:0000256" key="1">
    <source>
        <dbReference type="ARBA" id="ARBA00002349"/>
    </source>
</evidence>
<dbReference type="NCBIfam" id="TIGR01024">
    <property type="entry name" value="rplS_bact"/>
    <property type="match status" value="1"/>
</dbReference>
<dbReference type="PANTHER" id="PTHR15680">
    <property type="entry name" value="RIBOSOMAL PROTEIN L19"/>
    <property type="match status" value="1"/>
</dbReference>
<dbReference type="Proteomes" id="UP000186438">
    <property type="component" value="Unassembled WGS sequence"/>
</dbReference>
<name>A0A1Q4HKF8_9MYCO</name>
<accession>A0A1Q4HKF8</accession>
<evidence type="ECO:0000256" key="7">
    <source>
        <dbReference type="RuleBase" id="RU000559"/>
    </source>
</evidence>
<dbReference type="Gene3D" id="2.30.30.790">
    <property type="match status" value="1"/>
</dbReference>
<dbReference type="STRING" id="53378.BRW65_25575"/>
<dbReference type="GO" id="GO:0006412">
    <property type="term" value="P:translation"/>
    <property type="evidence" value="ECO:0007669"/>
    <property type="project" value="UniProtKB-UniRule"/>
</dbReference>
<dbReference type="GO" id="GO:0022625">
    <property type="term" value="C:cytosolic large ribosomal subunit"/>
    <property type="evidence" value="ECO:0007669"/>
    <property type="project" value="TreeGrafter"/>
</dbReference>
<evidence type="ECO:0000256" key="2">
    <source>
        <dbReference type="ARBA" id="ARBA00005781"/>
    </source>
</evidence>
<keyword evidence="4 6" id="KW-0687">Ribonucleoprotein</keyword>
<dbReference type="RefSeq" id="WP_055403251.1">
    <property type="nucleotide sequence ID" value="NZ_MPNT01000035.1"/>
</dbReference>
<comment type="similarity">
    <text evidence="2 6 7">Belongs to the bacterial ribosomal protein bL19 family.</text>
</comment>
<dbReference type="PANTHER" id="PTHR15680:SF9">
    <property type="entry name" value="LARGE RIBOSOMAL SUBUNIT PROTEIN BL19M"/>
    <property type="match status" value="1"/>
</dbReference>
<evidence type="ECO:0000313" key="8">
    <source>
        <dbReference type="EMBL" id="OJZ68007.1"/>
    </source>
</evidence>
<evidence type="ECO:0000313" key="9">
    <source>
        <dbReference type="Proteomes" id="UP000186438"/>
    </source>
</evidence>
<evidence type="ECO:0000256" key="4">
    <source>
        <dbReference type="ARBA" id="ARBA00023274"/>
    </source>
</evidence>